<feature type="transmembrane region" description="Helical" evidence="1">
    <location>
        <begin position="399"/>
        <end position="417"/>
    </location>
</feature>
<dbReference type="Proteomes" id="UP000030643">
    <property type="component" value="Unassembled WGS sequence"/>
</dbReference>
<feature type="transmembrane region" description="Helical" evidence="1">
    <location>
        <begin position="6"/>
        <end position="27"/>
    </location>
</feature>
<evidence type="ECO:0000256" key="1">
    <source>
        <dbReference type="SAM" id="Phobius"/>
    </source>
</evidence>
<keyword evidence="3" id="KW-1185">Reference proteome</keyword>
<dbReference type="RefSeq" id="WP_052348564.1">
    <property type="nucleotide sequence ID" value="NZ_DF820490.1"/>
</dbReference>
<protein>
    <submittedName>
        <fullName evidence="2">Uncharacterized protein</fullName>
    </submittedName>
</protein>
<sequence>MSVSFYFLNFIANMGIILPYFIVLNAYNYYQRPLLLVVLIVIYASRSIGVILLNTRFTPLNNLLMGTVTGMLGAGLLSLFQLNLITAIFAGILLGYHSSTLWPLFLAGKTDLSGQYKINKRNTWLVFLALVLGLIIILTSLIPRYSYQINFALYLLLCLLSIPAAFKMTRAILSKHEPVNLPKRSNWLLIAAIILFASRLVLYMLSKNVLLNYWPDLIAIGLLILLTLKLIIVNRNYDNRLTFALTLLRGGLMTYVLFFAPFYGFAWFKSNATLFIYGLYLLGFESGAIIVKKLSIQPTFLLGLGLILSAMPFKSTYLLGILACTVYLGYLNPYLNEQHIHGDIFNRGSGIIHKYHLSTFGSQIGYAVIFLLLITFAYLKKVNITSFLMTKDTTMQANIYVLNLILICMLLSFIILGRQHLKQNDI</sequence>
<keyword evidence="1" id="KW-0812">Transmembrane</keyword>
<name>A0A069CV91_WEIOS</name>
<feature type="transmembrane region" description="Helical" evidence="1">
    <location>
        <begin position="148"/>
        <end position="166"/>
    </location>
</feature>
<dbReference type="STRING" id="1329250.WOSG25_071300"/>
<reference evidence="3" key="1">
    <citation type="journal article" date="2014" name="Genome Announc.">
        <title>Draft genome sequence of Weissella oryzae SG25T, isolated from fermented rice grains.</title>
        <authorList>
            <person name="Tanizawa Y."/>
            <person name="Fujisawa T."/>
            <person name="Mochizuki T."/>
            <person name="Kaminuma E."/>
            <person name="Suzuki Y."/>
            <person name="Nakamura Y."/>
            <person name="Tohno M."/>
        </authorList>
    </citation>
    <scope>NUCLEOTIDE SEQUENCE [LARGE SCALE GENOMIC DNA]</scope>
    <source>
        <strain evidence="3">DSM 25784 / JCM 18191 / LMG 30913 / SG25</strain>
    </source>
</reference>
<feature type="transmembrane region" description="Helical" evidence="1">
    <location>
        <begin position="241"/>
        <end position="260"/>
    </location>
</feature>
<feature type="transmembrane region" description="Helical" evidence="1">
    <location>
        <begin position="294"/>
        <end position="311"/>
    </location>
</feature>
<feature type="transmembrane region" description="Helical" evidence="1">
    <location>
        <begin position="217"/>
        <end position="234"/>
    </location>
</feature>
<gene>
    <name evidence="2" type="ORF">WOSG25_071300</name>
</gene>
<dbReference type="EMBL" id="DF820490">
    <property type="protein sequence ID" value="GAK31153.1"/>
    <property type="molecule type" value="Genomic_DNA"/>
</dbReference>
<accession>A0A069CV91</accession>
<evidence type="ECO:0000313" key="2">
    <source>
        <dbReference type="EMBL" id="GAK31153.1"/>
    </source>
</evidence>
<feature type="transmembrane region" description="Helical" evidence="1">
    <location>
        <begin position="187"/>
        <end position="205"/>
    </location>
</feature>
<dbReference type="OrthoDB" id="2145319at2"/>
<keyword evidence="1" id="KW-1133">Transmembrane helix</keyword>
<dbReference type="AlphaFoldDB" id="A0A069CV91"/>
<keyword evidence="1" id="KW-0472">Membrane</keyword>
<organism evidence="2 3">
    <name type="scientific">Weissella oryzae (strain DSM 25784 / JCM 18191 / LMG 30913 / SG25)</name>
    <dbReference type="NCBI Taxonomy" id="1329250"/>
    <lineage>
        <taxon>Bacteria</taxon>
        <taxon>Bacillati</taxon>
        <taxon>Bacillota</taxon>
        <taxon>Bacilli</taxon>
        <taxon>Lactobacillales</taxon>
        <taxon>Lactobacillaceae</taxon>
        <taxon>Weissella</taxon>
    </lineage>
</organism>
<evidence type="ECO:0000313" key="3">
    <source>
        <dbReference type="Proteomes" id="UP000030643"/>
    </source>
</evidence>
<feature type="transmembrane region" description="Helical" evidence="1">
    <location>
        <begin position="34"/>
        <end position="53"/>
    </location>
</feature>
<proteinExistence type="predicted"/>
<feature type="transmembrane region" description="Helical" evidence="1">
    <location>
        <begin position="124"/>
        <end position="142"/>
    </location>
</feature>
<feature type="transmembrane region" description="Helical" evidence="1">
    <location>
        <begin position="355"/>
        <end position="379"/>
    </location>
</feature>